<evidence type="ECO:0000259" key="1">
    <source>
        <dbReference type="PROSITE" id="PS50181"/>
    </source>
</evidence>
<evidence type="ECO:0000313" key="2">
    <source>
        <dbReference type="EMBL" id="KAK7677275.1"/>
    </source>
</evidence>
<dbReference type="InterPro" id="IPR001810">
    <property type="entry name" value="F-box_dom"/>
</dbReference>
<dbReference type="PROSITE" id="PS50181">
    <property type="entry name" value="FBOX"/>
    <property type="match status" value="1"/>
</dbReference>
<name>A0AAW0FKT3_9APHY</name>
<proteinExistence type="predicted"/>
<gene>
    <name evidence="2" type="ORF">QCA50_019776</name>
</gene>
<keyword evidence="3" id="KW-1185">Reference proteome</keyword>
<dbReference type="Proteomes" id="UP001385951">
    <property type="component" value="Unassembled WGS sequence"/>
</dbReference>
<accession>A0AAW0FKT3</accession>
<feature type="domain" description="F-box" evidence="1">
    <location>
        <begin position="83"/>
        <end position="132"/>
    </location>
</feature>
<comment type="caution">
    <text evidence="2">The sequence shown here is derived from an EMBL/GenBank/DDBJ whole genome shotgun (WGS) entry which is preliminary data.</text>
</comment>
<dbReference type="SUPFAM" id="SSF81383">
    <property type="entry name" value="F-box domain"/>
    <property type="match status" value="1"/>
</dbReference>
<dbReference type="InterPro" id="IPR036047">
    <property type="entry name" value="F-box-like_dom_sf"/>
</dbReference>
<dbReference type="Gene3D" id="1.20.1280.50">
    <property type="match status" value="1"/>
</dbReference>
<sequence>MSVPMSFSYTGGDFLRYCYIDATLLDHPGFDRGYRFLVLTTMSRMSVETQESHWPFADIYDAFQVNDTWSISAISITTELIDPLSFQNLPVELVIQILSYLHPLDLLMWARVSKDYRVLLLSRGSKSIWVSSRHSCGIEGLPECPPHLSEPRYAALLFTDACQACGGRSAFNFDRTLLLRFCDRCYKKNFKEGYKLWGRFKNLQVNIHNLIPRHSCIREHRSYESGWPIHELKTNSTVHKYYKKQFNSIAIHLQSLVHDSPEFKTYINEIRATSNDQIQHGHAMRHWDIHMRSQRRADTKVRLLAMGYTEAQLPEPGANNKWEKLMNEPRPVTNNEWRRIKDKVERILAAVARLKRDKRLSSEFLTEYRLRRKDISDPLRSWLPLDFVADSHPVVHSALYGDDVEVYNVSEDIEMQLRVQRAIETAWTVAEGLKNSAEVSILSQLQSIDTQNMKQNSNGPGSLYHASTIYICERCADGHSRPVTLHTLPSLLQHLRWRSELISWQEWRPKVSIDATHIARRTICALGLPNDISLYDLPTRYVCDCLKPGLILPMDFFSLIRHILDETAWYNAVTSRLSPSRDRDLVIYNDHDFDINKVFVHISGQDPLPQFDAGTCKPIQTEAKSGYCCSTCLKLVGNIDALRCTPPHTYYSPGDDVRFFHHVKTKHLKSATSEDATMLTSIVSL</sequence>
<evidence type="ECO:0000313" key="3">
    <source>
        <dbReference type="Proteomes" id="UP001385951"/>
    </source>
</evidence>
<dbReference type="AlphaFoldDB" id="A0AAW0FKT3"/>
<organism evidence="2 3">
    <name type="scientific">Cerrena zonata</name>
    <dbReference type="NCBI Taxonomy" id="2478898"/>
    <lineage>
        <taxon>Eukaryota</taxon>
        <taxon>Fungi</taxon>
        <taxon>Dikarya</taxon>
        <taxon>Basidiomycota</taxon>
        <taxon>Agaricomycotina</taxon>
        <taxon>Agaricomycetes</taxon>
        <taxon>Polyporales</taxon>
        <taxon>Cerrenaceae</taxon>
        <taxon>Cerrena</taxon>
    </lineage>
</organism>
<protein>
    <recommendedName>
        <fullName evidence="1">F-box domain-containing protein</fullName>
    </recommendedName>
</protein>
<reference evidence="2 3" key="1">
    <citation type="submission" date="2022-09" db="EMBL/GenBank/DDBJ databases">
        <authorList>
            <person name="Palmer J.M."/>
        </authorList>
    </citation>
    <scope>NUCLEOTIDE SEQUENCE [LARGE SCALE GENOMIC DNA]</scope>
    <source>
        <strain evidence="2 3">DSM 7382</strain>
    </source>
</reference>
<dbReference type="EMBL" id="JASBNA010000092">
    <property type="protein sequence ID" value="KAK7677275.1"/>
    <property type="molecule type" value="Genomic_DNA"/>
</dbReference>
<dbReference type="Pfam" id="PF12937">
    <property type="entry name" value="F-box-like"/>
    <property type="match status" value="1"/>
</dbReference>